<dbReference type="OrthoDB" id="75801at2759"/>
<evidence type="ECO:0000256" key="3">
    <source>
        <dbReference type="SAM" id="MobiDB-lite"/>
    </source>
</evidence>
<sequence>MATDGSTHSFDFRMSKKVAELTQVVHMLFTRNHEREVELEAYKDAYEYEIEVILKDARSKIKQLEEELAKATVTFGTNSSQVADKYEAKLKKKEQEWQIKLQTSEAALKEEQNECQKVRDMLIMAQNDIEQLKGNQSQQNKDLAEELERKTKYIYEQKHIIHQLEQQVKYKEQHRNDVLAQLKQANAKLTSELDDTKKAIDESQRTKEDLIGKNKQQELEIKTLKKALITHSNTPGQKVVRTEKAMLKDYNEEIERLRKEIQRYRMELYNREGNFNRTFANTKPVLVDQRAGKVAHQSPVGGPVIGHLPRSNTVIESGRRSSIDNGITRSHTVLERMERERSFLAFAEMADELEASKSAPAGLHRLPTLGMDHKSRLGRLSKPKPIAREMLSSKQ</sequence>
<keyword evidence="5" id="KW-1185">Reference proteome</keyword>
<evidence type="ECO:0000256" key="2">
    <source>
        <dbReference type="SAM" id="Coils"/>
    </source>
</evidence>
<dbReference type="PANTHER" id="PTHR18870:SF9">
    <property type="entry name" value="PROTEIN TAG-278-RELATED"/>
    <property type="match status" value="1"/>
</dbReference>
<dbReference type="PANTHER" id="PTHR18870">
    <property type="entry name" value="PROTEIN TAG-278-RELATED"/>
    <property type="match status" value="1"/>
</dbReference>
<reference evidence="4" key="1">
    <citation type="submission" date="2022-03" db="EMBL/GenBank/DDBJ databases">
        <authorList>
            <person name="Martin C."/>
        </authorList>
    </citation>
    <scope>NUCLEOTIDE SEQUENCE</scope>
</reference>
<accession>A0A8S4PUX8</accession>
<evidence type="ECO:0000256" key="1">
    <source>
        <dbReference type="ARBA" id="ARBA00023054"/>
    </source>
</evidence>
<feature type="region of interest" description="Disordered" evidence="3">
    <location>
        <begin position="364"/>
        <end position="395"/>
    </location>
</feature>
<dbReference type="EMBL" id="CAIIXF020000010">
    <property type="protein sequence ID" value="CAH1797664.1"/>
    <property type="molecule type" value="Genomic_DNA"/>
</dbReference>
<evidence type="ECO:0000313" key="4">
    <source>
        <dbReference type="EMBL" id="CAH1797664.1"/>
    </source>
</evidence>
<evidence type="ECO:0000313" key="5">
    <source>
        <dbReference type="Proteomes" id="UP000749559"/>
    </source>
</evidence>
<keyword evidence="1 2" id="KW-0175">Coiled coil</keyword>
<protein>
    <submittedName>
        <fullName evidence="4">Uncharacterized protein</fullName>
    </submittedName>
</protein>
<name>A0A8S4PUX8_OWEFU</name>
<feature type="coiled-coil region" evidence="2">
    <location>
        <begin position="47"/>
        <end position="149"/>
    </location>
</feature>
<organism evidence="4 5">
    <name type="scientific">Owenia fusiformis</name>
    <name type="common">Polychaete worm</name>
    <dbReference type="NCBI Taxonomy" id="6347"/>
    <lineage>
        <taxon>Eukaryota</taxon>
        <taxon>Metazoa</taxon>
        <taxon>Spiralia</taxon>
        <taxon>Lophotrochozoa</taxon>
        <taxon>Annelida</taxon>
        <taxon>Polychaeta</taxon>
        <taxon>Sedentaria</taxon>
        <taxon>Canalipalpata</taxon>
        <taxon>Sabellida</taxon>
        <taxon>Oweniida</taxon>
        <taxon>Oweniidae</taxon>
        <taxon>Owenia</taxon>
    </lineage>
</organism>
<feature type="coiled-coil region" evidence="2">
    <location>
        <begin position="179"/>
        <end position="274"/>
    </location>
</feature>
<proteinExistence type="predicted"/>
<dbReference type="Proteomes" id="UP000749559">
    <property type="component" value="Unassembled WGS sequence"/>
</dbReference>
<comment type="caution">
    <text evidence="4">The sequence shown here is derived from an EMBL/GenBank/DDBJ whole genome shotgun (WGS) entry which is preliminary data.</text>
</comment>
<gene>
    <name evidence="4" type="ORF">OFUS_LOCUS21902</name>
</gene>
<dbReference type="AlphaFoldDB" id="A0A8S4PUX8"/>